<proteinExistence type="inferred from homology"/>
<accession>A0ABR2ZFA7</accession>
<dbReference type="Pfam" id="PF00561">
    <property type="entry name" value="Abhydrolase_1"/>
    <property type="match status" value="1"/>
</dbReference>
<evidence type="ECO:0000313" key="6">
    <source>
        <dbReference type="Proteomes" id="UP001437256"/>
    </source>
</evidence>
<protein>
    <recommendedName>
        <fullName evidence="4">AB hydrolase-1 domain-containing protein</fullName>
    </recommendedName>
</protein>
<organism evidence="5 6">
    <name type="scientific">Marasmius tenuissimus</name>
    <dbReference type="NCBI Taxonomy" id="585030"/>
    <lineage>
        <taxon>Eukaryota</taxon>
        <taxon>Fungi</taxon>
        <taxon>Dikarya</taxon>
        <taxon>Basidiomycota</taxon>
        <taxon>Agaricomycotina</taxon>
        <taxon>Agaricomycetes</taxon>
        <taxon>Agaricomycetidae</taxon>
        <taxon>Agaricales</taxon>
        <taxon>Marasmiineae</taxon>
        <taxon>Marasmiaceae</taxon>
        <taxon>Marasmius</taxon>
    </lineage>
</organism>
<dbReference type="EMBL" id="JBBXMP010000226">
    <property type="protein sequence ID" value="KAL0059463.1"/>
    <property type="molecule type" value="Genomic_DNA"/>
</dbReference>
<comment type="caution">
    <text evidence="5">The sequence shown here is derived from an EMBL/GenBank/DDBJ whole genome shotgun (WGS) entry which is preliminary data.</text>
</comment>
<keyword evidence="1" id="KW-0378">Hydrolase</keyword>
<feature type="region of interest" description="Disordered" evidence="3">
    <location>
        <begin position="339"/>
        <end position="359"/>
    </location>
</feature>
<reference evidence="5 6" key="1">
    <citation type="submission" date="2024-05" db="EMBL/GenBank/DDBJ databases">
        <title>A draft genome resource for the thread blight pathogen Marasmius tenuissimus strain MS-2.</title>
        <authorList>
            <person name="Yulfo-Soto G.E."/>
            <person name="Baruah I.K."/>
            <person name="Amoako-Attah I."/>
            <person name="Bukari Y."/>
            <person name="Meinhardt L.W."/>
            <person name="Bailey B.A."/>
            <person name="Cohen S.P."/>
        </authorList>
    </citation>
    <scope>NUCLEOTIDE SEQUENCE [LARGE SCALE GENOMIC DNA]</scope>
    <source>
        <strain evidence="5 6">MS-2</strain>
    </source>
</reference>
<dbReference type="PRINTS" id="PR00412">
    <property type="entry name" value="EPOXHYDRLASE"/>
</dbReference>
<evidence type="ECO:0000256" key="1">
    <source>
        <dbReference type="ARBA" id="ARBA00022801"/>
    </source>
</evidence>
<dbReference type="SUPFAM" id="SSF53474">
    <property type="entry name" value="alpha/beta-Hydrolases"/>
    <property type="match status" value="1"/>
</dbReference>
<dbReference type="Gene3D" id="3.40.50.1820">
    <property type="entry name" value="alpha/beta hydrolase"/>
    <property type="match status" value="1"/>
</dbReference>
<comment type="similarity">
    <text evidence="2">Belongs to the AB hydrolase superfamily. Epoxide hydrolase family.</text>
</comment>
<keyword evidence="6" id="KW-1185">Reference proteome</keyword>
<evidence type="ECO:0000259" key="4">
    <source>
        <dbReference type="Pfam" id="PF00561"/>
    </source>
</evidence>
<dbReference type="PANTHER" id="PTHR43329">
    <property type="entry name" value="EPOXIDE HYDROLASE"/>
    <property type="match status" value="1"/>
</dbReference>
<sequence>MENSSYKQLRTSRGYKYNYFASKPQLRNSDETFPVLAFIHGFGIASKDWRHQVAFFQNKGYQIFAPDMLGYGGSAMPTVLKDLKESLVAQDIVEILDVEGIERGIFIGQGGGCPIVSRIAQLYPDRVEACAFLAISYAPPIPRFDLKKVNELQEKQFGYSFFGYWEFLAGDSHAAEIIGEKFKAFFNLNYPDNPAVWITHYGPRGAMRAYLLSDDLLPSPSWFSPEEKKIQYDGIRAMDLSGPFAYYKAYLAGVQDEKSKEVPLSCYTLNLPVFFGAALDDYISLPSIGRDMTTRFCKHEKTRVHDFKASHWLHLQIPEEVNEVLLDWFTSLRGHTDRLDPQSNMEPRLIGSRKRLSNL</sequence>
<dbReference type="InterPro" id="IPR000639">
    <property type="entry name" value="Epox_hydrolase-like"/>
</dbReference>
<dbReference type="InterPro" id="IPR000073">
    <property type="entry name" value="AB_hydrolase_1"/>
</dbReference>
<evidence type="ECO:0000256" key="2">
    <source>
        <dbReference type="ARBA" id="ARBA00038334"/>
    </source>
</evidence>
<evidence type="ECO:0000256" key="3">
    <source>
        <dbReference type="SAM" id="MobiDB-lite"/>
    </source>
</evidence>
<gene>
    <name evidence="5" type="ORF">AAF712_013807</name>
</gene>
<feature type="domain" description="AB hydrolase-1" evidence="4">
    <location>
        <begin position="34"/>
        <end position="173"/>
    </location>
</feature>
<evidence type="ECO:0000313" key="5">
    <source>
        <dbReference type="EMBL" id="KAL0059463.1"/>
    </source>
</evidence>
<dbReference type="Proteomes" id="UP001437256">
    <property type="component" value="Unassembled WGS sequence"/>
</dbReference>
<dbReference type="InterPro" id="IPR029058">
    <property type="entry name" value="AB_hydrolase_fold"/>
</dbReference>
<name>A0ABR2ZFA7_9AGAR</name>